<evidence type="ECO:0000256" key="2">
    <source>
        <dbReference type="ARBA" id="ARBA00005642"/>
    </source>
</evidence>
<dbReference type="GO" id="GO:0160148">
    <property type="term" value="F:tRNA pseudouridine(55) synthase activity"/>
    <property type="evidence" value="ECO:0007669"/>
    <property type="project" value="UniProtKB-EC"/>
</dbReference>
<dbReference type="GO" id="GO:1990481">
    <property type="term" value="P:mRNA pseudouridine synthesis"/>
    <property type="evidence" value="ECO:0007669"/>
    <property type="project" value="TreeGrafter"/>
</dbReference>
<dbReference type="InterPro" id="IPR020103">
    <property type="entry name" value="PsdUridine_synth_cat_dom_sf"/>
</dbReference>
<evidence type="ECO:0000256" key="5">
    <source>
        <dbReference type="HAMAP-Rule" id="MF_01080"/>
    </source>
</evidence>
<keyword evidence="3 5" id="KW-0819">tRNA processing</keyword>
<feature type="domain" description="Pseudouridine synthase II N-terminal" evidence="6">
    <location>
        <begin position="27"/>
        <end position="187"/>
    </location>
</feature>
<evidence type="ECO:0000256" key="1">
    <source>
        <dbReference type="ARBA" id="ARBA00000385"/>
    </source>
</evidence>
<name>A0A656PPR9_UNCKA</name>
<comment type="caution">
    <text evidence="7">The sequence shown here is derived from an EMBL/GenBank/DDBJ whole genome shotgun (WGS) entry which is preliminary data.</text>
</comment>
<dbReference type="NCBIfam" id="TIGR00431">
    <property type="entry name" value="TruB"/>
    <property type="match status" value="1"/>
</dbReference>
<evidence type="ECO:0000256" key="4">
    <source>
        <dbReference type="ARBA" id="ARBA00023235"/>
    </source>
</evidence>
<dbReference type="SUPFAM" id="SSF55120">
    <property type="entry name" value="Pseudouridine synthase"/>
    <property type="match status" value="1"/>
</dbReference>
<dbReference type="GO" id="GO:0031119">
    <property type="term" value="P:tRNA pseudouridine synthesis"/>
    <property type="evidence" value="ECO:0007669"/>
    <property type="project" value="UniProtKB-UniRule"/>
</dbReference>
<sequence>MNGTQMIINIYKPKNWTSFDVVAKARGVLRLKKAGHAGTLDPMAEGVLIVLTNDDTQKQAKFMEMEKEYIAEIAFGAETPTYDLEILPHLNTEPKSEELFEKLREILPMFTGEIEQSVPPYSAKKIQGKEMYKLARKGVEVPRQTKKVTIRSIDILEMGSKELETDAGLISLPAVTMKIRCSSGTFVRSLAHELGEKLKTGGVLKSLIRSAIGQYRVEDSVKIEDLVSQQL</sequence>
<dbReference type="PANTHER" id="PTHR13767">
    <property type="entry name" value="TRNA-PSEUDOURIDINE SYNTHASE"/>
    <property type="match status" value="1"/>
</dbReference>
<reference evidence="7 8" key="1">
    <citation type="journal article" date="2018" name="Nat. Biotechnol.">
        <title>A standardized bacterial taxonomy based on genome phylogeny substantially revises the tree of life.</title>
        <authorList>
            <person name="Parks D.H."/>
            <person name="Chuvochina M."/>
            <person name="Waite D.W."/>
            <person name="Rinke C."/>
            <person name="Skarshewski A."/>
            <person name="Chaumeil P.A."/>
            <person name="Hugenholtz P."/>
        </authorList>
    </citation>
    <scope>NUCLEOTIDE SEQUENCE [LARGE SCALE GENOMIC DNA]</scope>
    <source>
        <strain evidence="7">UBA12021</strain>
    </source>
</reference>
<organism evidence="7 8">
    <name type="scientific">candidate division WWE3 bacterium</name>
    <dbReference type="NCBI Taxonomy" id="2053526"/>
    <lineage>
        <taxon>Bacteria</taxon>
        <taxon>Katanobacteria</taxon>
    </lineage>
</organism>
<evidence type="ECO:0000259" key="6">
    <source>
        <dbReference type="Pfam" id="PF01509"/>
    </source>
</evidence>
<protein>
    <recommendedName>
        <fullName evidence="5">tRNA pseudouridine synthase B</fullName>
        <ecNumber evidence="5">5.4.99.25</ecNumber>
    </recommendedName>
    <alternativeName>
        <fullName evidence="5">tRNA pseudouridine(55) synthase</fullName>
        <shortName evidence="5">Psi55 synthase</shortName>
    </alternativeName>
    <alternativeName>
        <fullName evidence="5">tRNA pseudouridylate synthase</fullName>
    </alternativeName>
    <alternativeName>
        <fullName evidence="5">tRNA-uridine isomerase</fullName>
    </alternativeName>
</protein>
<comment type="function">
    <text evidence="5">Responsible for synthesis of pseudouridine from uracil-55 in the psi GC loop of transfer RNAs.</text>
</comment>
<evidence type="ECO:0000256" key="3">
    <source>
        <dbReference type="ARBA" id="ARBA00022694"/>
    </source>
</evidence>
<keyword evidence="4 5" id="KW-0413">Isomerase</keyword>
<dbReference type="HAMAP" id="MF_01080">
    <property type="entry name" value="TruB_bact"/>
    <property type="match status" value="1"/>
</dbReference>
<dbReference type="InterPro" id="IPR014780">
    <property type="entry name" value="tRNA_psdUridine_synth_TruB"/>
</dbReference>
<evidence type="ECO:0000313" key="7">
    <source>
        <dbReference type="EMBL" id="HCQ40661.1"/>
    </source>
</evidence>
<dbReference type="GO" id="GO:0003723">
    <property type="term" value="F:RNA binding"/>
    <property type="evidence" value="ECO:0007669"/>
    <property type="project" value="InterPro"/>
</dbReference>
<accession>A0A656PPR9</accession>
<evidence type="ECO:0000313" key="8">
    <source>
        <dbReference type="Proteomes" id="UP000262056"/>
    </source>
</evidence>
<dbReference type="EC" id="5.4.99.25" evidence="5"/>
<comment type="catalytic activity">
    <reaction evidence="1 5">
        <text>uridine(55) in tRNA = pseudouridine(55) in tRNA</text>
        <dbReference type="Rhea" id="RHEA:42532"/>
        <dbReference type="Rhea" id="RHEA-COMP:10101"/>
        <dbReference type="Rhea" id="RHEA-COMP:10102"/>
        <dbReference type="ChEBI" id="CHEBI:65314"/>
        <dbReference type="ChEBI" id="CHEBI:65315"/>
        <dbReference type="EC" id="5.4.99.25"/>
    </reaction>
</comment>
<dbReference type="Gene3D" id="3.30.2350.10">
    <property type="entry name" value="Pseudouridine synthase"/>
    <property type="match status" value="1"/>
</dbReference>
<feature type="active site" description="Nucleophile" evidence="5">
    <location>
        <position position="41"/>
    </location>
</feature>
<gene>
    <name evidence="5 7" type="primary">truB</name>
    <name evidence="7" type="ORF">DIU24_03045</name>
</gene>
<dbReference type="InterPro" id="IPR002501">
    <property type="entry name" value="PsdUridine_synth_N"/>
</dbReference>
<dbReference type="PANTHER" id="PTHR13767:SF2">
    <property type="entry name" value="PSEUDOURIDYLATE SYNTHASE TRUB1"/>
    <property type="match status" value="1"/>
</dbReference>
<proteinExistence type="inferred from homology"/>
<dbReference type="Proteomes" id="UP000262056">
    <property type="component" value="Unassembled WGS sequence"/>
</dbReference>
<dbReference type="EMBL" id="DQFB01000004">
    <property type="protein sequence ID" value="HCQ40661.1"/>
    <property type="molecule type" value="Genomic_DNA"/>
</dbReference>
<comment type="similarity">
    <text evidence="2 5">Belongs to the pseudouridine synthase TruB family. Type 1 subfamily.</text>
</comment>
<dbReference type="Pfam" id="PF01509">
    <property type="entry name" value="TruB_N"/>
    <property type="match status" value="1"/>
</dbReference>
<dbReference type="AlphaFoldDB" id="A0A656PPR9"/>